<organism evidence="1">
    <name type="scientific">Bellilinea caldifistulae</name>
    <dbReference type="NCBI Taxonomy" id="360411"/>
    <lineage>
        <taxon>Bacteria</taxon>
        <taxon>Bacillati</taxon>
        <taxon>Chloroflexota</taxon>
        <taxon>Anaerolineae</taxon>
        <taxon>Anaerolineales</taxon>
        <taxon>Anaerolineaceae</taxon>
        <taxon>Bellilinea</taxon>
    </lineage>
</organism>
<dbReference type="AlphaFoldDB" id="A0A7C4Q292"/>
<proteinExistence type="predicted"/>
<dbReference type="Pfam" id="PF19928">
    <property type="entry name" value="DUF6391"/>
    <property type="match status" value="1"/>
</dbReference>
<comment type="caution">
    <text evidence="1">The sequence shown here is derived from an EMBL/GenBank/DDBJ whole genome shotgun (WGS) entry which is preliminary data.</text>
</comment>
<reference evidence="1" key="1">
    <citation type="journal article" date="2020" name="mSystems">
        <title>Genome- and Community-Level Interaction Insights into Carbon Utilization and Element Cycling Functions of Hydrothermarchaeota in Hydrothermal Sediment.</title>
        <authorList>
            <person name="Zhou Z."/>
            <person name="Liu Y."/>
            <person name="Xu W."/>
            <person name="Pan J."/>
            <person name="Luo Z.H."/>
            <person name="Li M."/>
        </authorList>
    </citation>
    <scope>NUCLEOTIDE SEQUENCE [LARGE SCALE GENOMIC DNA]</scope>
    <source>
        <strain evidence="1">SpSt-556</strain>
    </source>
</reference>
<evidence type="ECO:0000313" key="1">
    <source>
        <dbReference type="EMBL" id="HGS87604.1"/>
    </source>
</evidence>
<dbReference type="EMBL" id="DSXR01000083">
    <property type="protein sequence ID" value="HGS87604.1"/>
    <property type="molecule type" value="Genomic_DNA"/>
</dbReference>
<accession>A0A7C4Q292</accession>
<gene>
    <name evidence="1" type="ORF">ENT17_08280</name>
</gene>
<name>A0A7C4Q292_9CHLR</name>
<sequence length="166" mass="18196">MPIPILPSHIRRNHALEHATLQILGAQNPRLRLAGYSDSLGFWIIGKVDFDDLQEAIHQAETRLNQGEAYLAIHPNCGTNFAASGLVAALAAFLAMLGTGSSNRSRWERLPLAAVLVTLSLILSRPLGPWLQAVATTDAHLNGLHVVGIDRFERRGIPLYRVHTRS</sequence>
<protein>
    <submittedName>
        <fullName evidence="1">Uncharacterized protein</fullName>
    </submittedName>
</protein>